<keyword evidence="2" id="KW-0325">Glycoprotein</keyword>
<keyword evidence="7" id="KW-1185">Reference proteome</keyword>
<dbReference type="PRINTS" id="PR00396">
    <property type="entry name" value="SHIGARICIN"/>
</dbReference>
<dbReference type="GO" id="GO:0006952">
    <property type="term" value="P:defense response"/>
    <property type="evidence" value="ECO:0007669"/>
    <property type="project" value="UniProtKB-KW"/>
</dbReference>
<dbReference type="PROSITE" id="PS50231">
    <property type="entry name" value="RICIN_B_LECTIN"/>
    <property type="match status" value="2"/>
</dbReference>
<dbReference type="InterPro" id="IPR036041">
    <property type="entry name" value="Ribosome-inact_prot_sf"/>
</dbReference>
<evidence type="ECO:0000256" key="4">
    <source>
        <dbReference type="SAM" id="SignalP"/>
    </source>
</evidence>
<comment type="similarity">
    <text evidence="3">Belongs to the ribosome-inactivating protein family.</text>
</comment>
<protein>
    <recommendedName>
        <fullName evidence="3">Ribosome-inactivating protein</fullName>
    </recommendedName>
    <component>
        <recommendedName>
            <fullName evidence="3">Ribosome-inactivating protein chain A</fullName>
        </recommendedName>
        <alternativeName>
            <fullName evidence="3">rRNA N-glycosidase</fullName>
            <ecNumber evidence="3">3.2.2.22</ecNumber>
        </alternativeName>
    </component>
    <component>
        <recommendedName>
            <fullName evidence="3">Ribosome-inactivating protein chain B</fullName>
        </recommendedName>
    </component>
</protein>
<keyword evidence="3" id="KW-0378">Hydrolase</keyword>
<reference evidence="6 7" key="1">
    <citation type="submission" date="2024-01" db="EMBL/GenBank/DDBJ databases">
        <title>Genome assemblies of Stephania.</title>
        <authorList>
            <person name="Yang L."/>
        </authorList>
    </citation>
    <scope>NUCLEOTIDE SEQUENCE [LARGE SCALE GENOMIC DNA]</scope>
    <source>
        <strain evidence="6">YNDBR</strain>
        <tissue evidence="6">Leaf</tissue>
    </source>
</reference>
<dbReference type="Gene3D" id="4.10.470.10">
    <property type="entry name" value="Ricin (A Subunit), domain 2"/>
    <property type="match status" value="1"/>
</dbReference>
<dbReference type="GO" id="GO:0030598">
    <property type="term" value="F:rRNA N-glycosylase activity"/>
    <property type="evidence" value="ECO:0007669"/>
    <property type="project" value="UniProtKB-EC"/>
</dbReference>
<feature type="chain" id="PRO_5042944290" description="Ribosome-inactivating protein" evidence="4">
    <location>
        <begin position="23"/>
        <end position="581"/>
    </location>
</feature>
<dbReference type="PANTHER" id="PTHR33453:SF34">
    <property type="entry name" value="RIBOSOME-INACTIVATING PROTEIN"/>
    <property type="match status" value="1"/>
</dbReference>
<dbReference type="InterPro" id="IPR000772">
    <property type="entry name" value="Ricin_B_lectin"/>
</dbReference>
<dbReference type="AlphaFoldDB" id="A0AAP0JM48"/>
<proteinExistence type="inferred from homology"/>
<feature type="signal peptide" evidence="4">
    <location>
        <begin position="1"/>
        <end position="22"/>
    </location>
</feature>
<feature type="domain" description="Ricin B lectin" evidence="5">
    <location>
        <begin position="458"/>
        <end position="579"/>
    </location>
</feature>
<dbReference type="PANTHER" id="PTHR33453">
    <property type="match status" value="1"/>
</dbReference>
<evidence type="ECO:0000256" key="3">
    <source>
        <dbReference type="RuleBase" id="RU004915"/>
    </source>
</evidence>
<dbReference type="InterPro" id="IPR016139">
    <property type="entry name" value="Ribosome_inactivat_prot_sub2"/>
</dbReference>
<accession>A0AAP0JM48</accession>
<keyword evidence="4" id="KW-0732">Signal</keyword>
<evidence type="ECO:0000256" key="2">
    <source>
        <dbReference type="ARBA" id="ARBA00023180"/>
    </source>
</evidence>
<dbReference type="Gene3D" id="3.40.420.10">
    <property type="entry name" value="Ricin (A subunit), domain 1"/>
    <property type="match status" value="1"/>
</dbReference>
<dbReference type="InterPro" id="IPR016138">
    <property type="entry name" value="Ribosome_inactivat_prot_sub1"/>
</dbReference>
<gene>
    <name evidence="6" type="ORF">Syun_015381</name>
</gene>
<dbReference type="InterPro" id="IPR035992">
    <property type="entry name" value="Ricin_B-like_lectins"/>
</dbReference>
<keyword evidence="1" id="KW-1015">Disulfide bond</keyword>
<dbReference type="GO" id="GO:0090729">
    <property type="term" value="F:toxin activity"/>
    <property type="evidence" value="ECO:0007669"/>
    <property type="project" value="UniProtKB-KW"/>
</dbReference>
<dbReference type="SUPFAM" id="SSF50370">
    <property type="entry name" value="Ricin B-like lectins"/>
    <property type="match status" value="2"/>
</dbReference>
<comment type="function">
    <text evidence="3">The A chain is responsible for inhibiting protein synthesis through the catalytic inactivation of 60S ribosomal subunits by removing adenine from position 4,324 of 28S rRNA. The B chain binds to cell receptors and probably facilitates the entry into the cell of the A chain; B chains are also responsible for cell agglutination (lectin activity).</text>
</comment>
<name>A0AAP0JM48_9MAGN</name>
<keyword evidence="3" id="KW-0611">Plant defense</keyword>
<evidence type="ECO:0000256" key="1">
    <source>
        <dbReference type="ARBA" id="ARBA00023157"/>
    </source>
</evidence>
<dbReference type="Proteomes" id="UP001420932">
    <property type="component" value="Unassembled WGS sequence"/>
</dbReference>
<dbReference type="GO" id="GO:0017148">
    <property type="term" value="P:negative regulation of translation"/>
    <property type="evidence" value="ECO:0007669"/>
    <property type="project" value="UniProtKB-KW"/>
</dbReference>
<dbReference type="SMART" id="SM00458">
    <property type="entry name" value="RICIN"/>
    <property type="match status" value="2"/>
</dbReference>
<organism evidence="6 7">
    <name type="scientific">Stephania yunnanensis</name>
    <dbReference type="NCBI Taxonomy" id="152371"/>
    <lineage>
        <taxon>Eukaryota</taxon>
        <taxon>Viridiplantae</taxon>
        <taxon>Streptophyta</taxon>
        <taxon>Embryophyta</taxon>
        <taxon>Tracheophyta</taxon>
        <taxon>Spermatophyta</taxon>
        <taxon>Magnoliopsida</taxon>
        <taxon>Ranunculales</taxon>
        <taxon>Menispermaceae</taxon>
        <taxon>Menispermoideae</taxon>
        <taxon>Cissampelideae</taxon>
        <taxon>Stephania</taxon>
    </lineage>
</organism>
<dbReference type="CDD" id="cd23443">
    <property type="entry name" value="beta-trefoil_Ricin_RIPs_II_rpt1"/>
    <property type="match status" value="1"/>
</dbReference>
<evidence type="ECO:0000313" key="7">
    <source>
        <dbReference type="Proteomes" id="UP001420932"/>
    </source>
</evidence>
<evidence type="ECO:0000259" key="5">
    <source>
        <dbReference type="SMART" id="SM00458"/>
    </source>
</evidence>
<comment type="catalytic activity">
    <reaction evidence="3">
        <text>Endohydrolysis of the N-glycosidic bond at one specific adenosine on the 28S rRNA.</text>
        <dbReference type="EC" id="3.2.2.22"/>
    </reaction>
</comment>
<sequence>MMKMKWSAILAVWICWTMTIQSHQIWSSTLSLPLTMTDSKLGAPDYPKVTYDASSVDEEAYGEMIKKLRNHLVSGSYSHGLPRLRDPTTVPDSERYILLEIADSRGQTVTFAIDVTNVYVVGYLVNNQRYFFNEAQASAPDLLFTDATVTSPDRRSSNYNALESRARATRENIPLGLQVLLGAISTLTSLPEDPRSILIVIQMISEAARYWEIESRVRNNVQFNPDGYMIDLENNWSSLSAQIQISDFLAFETAITIGGRVADNVNSFVIAGLYLMLFVCNNYPTATTTASSTNTSFDVPRLQLVTQQQPNLLGVGGANDQTCNHSVDPRTRIMGRNGMCVDVENFIYMDNNPIVLYTCKTSDFKNQFWTLGKNGRIQSLEKCLAASGTEPGSSVVIRECETLEDAALGWAMSDTGELVNAFSGLALTAKDGAINSKLTLETNDLSSFQTWKATNKLTPVSVFIHGKNNQCISYKNGYVVYTETCNSQASNQEWRLFPDGTIRPIEWMDGCIEIASLSSASIQAGRCSGSPELNKWVFSHDGAIRNWKSKKVIDASETEPGNLVAWDFHGGMNQIWTLEYV</sequence>
<dbReference type="Pfam" id="PF00652">
    <property type="entry name" value="Ricin_B_lectin"/>
    <property type="match status" value="2"/>
</dbReference>
<dbReference type="SUPFAM" id="SSF56371">
    <property type="entry name" value="Ribosome inactivating proteins (RIP)"/>
    <property type="match status" value="1"/>
</dbReference>
<dbReference type="EMBL" id="JBBNAF010000006">
    <property type="protein sequence ID" value="KAK9136051.1"/>
    <property type="molecule type" value="Genomic_DNA"/>
</dbReference>
<keyword evidence="3" id="KW-0652">Protein synthesis inhibitor</keyword>
<comment type="subunit">
    <text evidence="3">Might form dimers or tetramers of disulfide-linked A and B chains.</text>
</comment>
<dbReference type="InterPro" id="IPR001574">
    <property type="entry name" value="Ribosome_inactivat_prot"/>
</dbReference>
<dbReference type="InterPro" id="IPR017989">
    <property type="entry name" value="Ribosome_inactivat_1/2"/>
</dbReference>
<evidence type="ECO:0000313" key="6">
    <source>
        <dbReference type="EMBL" id="KAK9136051.1"/>
    </source>
</evidence>
<dbReference type="EC" id="3.2.2.22" evidence="3"/>
<feature type="domain" description="Ricin B lectin" evidence="5">
    <location>
        <begin position="328"/>
        <end position="454"/>
    </location>
</feature>
<dbReference type="Pfam" id="PF00161">
    <property type="entry name" value="RIP"/>
    <property type="match status" value="1"/>
</dbReference>
<keyword evidence="3" id="KW-0800">Toxin</keyword>
<comment type="caution">
    <text evidence="6">The sequence shown here is derived from an EMBL/GenBank/DDBJ whole genome shotgun (WGS) entry which is preliminary data.</text>
</comment>
<dbReference type="Gene3D" id="2.80.10.50">
    <property type="match status" value="2"/>
</dbReference>